<organism evidence="2">
    <name type="scientific">bioreactor metagenome</name>
    <dbReference type="NCBI Taxonomy" id="1076179"/>
    <lineage>
        <taxon>unclassified sequences</taxon>
        <taxon>metagenomes</taxon>
        <taxon>ecological metagenomes</taxon>
    </lineage>
</organism>
<name>A0A645BV68_9ZZZZ</name>
<keyword evidence="1" id="KW-0472">Membrane</keyword>
<proteinExistence type="predicted"/>
<reference evidence="2" key="1">
    <citation type="submission" date="2019-08" db="EMBL/GenBank/DDBJ databases">
        <authorList>
            <person name="Kucharzyk K."/>
            <person name="Murdoch R.W."/>
            <person name="Higgins S."/>
            <person name="Loffler F."/>
        </authorList>
    </citation>
    <scope>NUCLEOTIDE SEQUENCE</scope>
</reference>
<feature type="transmembrane region" description="Helical" evidence="1">
    <location>
        <begin position="99"/>
        <end position="119"/>
    </location>
</feature>
<dbReference type="AlphaFoldDB" id="A0A645BV68"/>
<feature type="transmembrane region" description="Helical" evidence="1">
    <location>
        <begin position="163"/>
        <end position="181"/>
    </location>
</feature>
<protein>
    <submittedName>
        <fullName evidence="2">Uncharacterized protein</fullName>
    </submittedName>
</protein>
<comment type="caution">
    <text evidence="2">The sequence shown here is derived from an EMBL/GenBank/DDBJ whole genome shotgun (WGS) entry which is preliminary data.</text>
</comment>
<accession>A0A645BV68</accession>
<gene>
    <name evidence="2" type="ORF">SDC9_116079</name>
</gene>
<evidence type="ECO:0000313" key="2">
    <source>
        <dbReference type="EMBL" id="MPM69135.1"/>
    </source>
</evidence>
<keyword evidence="1" id="KW-0812">Transmembrane</keyword>
<feature type="transmembrane region" description="Helical" evidence="1">
    <location>
        <begin position="131"/>
        <end position="151"/>
    </location>
</feature>
<feature type="transmembrane region" description="Helical" evidence="1">
    <location>
        <begin position="45"/>
        <end position="62"/>
    </location>
</feature>
<feature type="transmembrane region" description="Helical" evidence="1">
    <location>
        <begin position="20"/>
        <end position="39"/>
    </location>
</feature>
<feature type="transmembrane region" description="Helical" evidence="1">
    <location>
        <begin position="188"/>
        <end position="206"/>
    </location>
</feature>
<feature type="transmembrane region" description="Helical" evidence="1">
    <location>
        <begin position="74"/>
        <end position="93"/>
    </location>
</feature>
<sequence>MNGFITESVSKLSDGIGNSIRLLALYLVTTLLVVPINTFFNRIGVLIYLFILLALAVFELQRSLAIRTSDHKRAWCGMAAGVYFWQVIRFAAQLDAIKIFQQSGILFWIIAVLVTATLWNKFLPMGLRTTTLTLLTCWLGKIYVLGFGFLANWAAVVVFGYEAIRYICGVGGLLLLVYILFKSENAANRSYAAILFFASLLFLFLLF</sequence>
<evidence type="ECO:0000256" key="1">
    <source>
        <dbReference type="SAM" id="Phobius"/>
    </source>
</evidence>
<dbReference type="EMBL" id="VSSQ01022668">
    <property type="protein sequence ID" value="MPM69135.1"/>
    <property type="molecule type" value="Genomic_DNA"/>
</dbReference>
<keyword evidence="1" id="KW-1133">Transmembrane helix</keyword>